<reference evidence="2" key="1">
    <citation type="submission" date="2016-11" db="EMBL/GenBank/DDBJ databases">
        <authorList>
            <person name="Papadimitriou K."/>
        </authorList>
    </citation>
    <scope>NUCLEOTIDE SEQUENCE [LARGE SCALE GENOMIC DNA]</scope>
    <source>
        <strain evidence="2">ACA-DC 1533</strain>
    </source>
</reference>
<dbReference type="KEGG" id="laca:LAC1533_1942"/>
<name>A0A1K1KR91_9LACO</name>
<dbReference type="Proteomes" id="UP000190935">
    <property type="component" value="Chromosome I"/>
</dbReference>
<dbReference type="EMBL" id="LT630287">
    <property type="protein sequence ID" value="SFV41365.1"/>
    <property type="molecule type" value="Genomic_DNA"/>
</dbReference>
<accession>A0A1K1KR91</accession>
<dbReference type="GeneID" id="95350051"/>
<dbReference type="AlphaFoldDB" id="A0A1K1KR91"/>
<evidence type="ECO:0000313" key="2">
    <source>
        <dbReference type="Proteomes" id="UP000190935"/>
    </source>
</evidence>
<dbReference type="RefSeq" id="WP_056972755.1">
    <property type="nucleotide sequence ID" value="NZ_CP173417.1"/>
</dbReference>
<gene>
    <name evidence="1" type="ORF">LAC1533_1942</name>
</gene>
<protein>
    <submittedName>
        <fullName evidence="1">Uncharacterized protein</fullName>
    </submittedName>
</protein>
<evidence type="ECO:0000313" key="1">
    <source>
        <dbReference type="EMBL" id="SFV41365.1"/>
    </source>
</evidence>
<proteinExistence type="predicted"/>
<sequence>MLIIIVMAVLLFFSLVRRVYFQSQLERKAKYNFSPVLGGMILLGFLSPLMQTFGHSVLFLMMMSALVILTFIAGRNGLTDHGVLLPNLLTRLLDFQKIIKVNLQPVDVDQERNVIVATFVEKKSQRQHALVFEMSLNDLISFLQQKLPSEAQIEK</sequence>
<organism evidence="1 2">
    <name type="scientific">Ligilactobacillus acidipiscis</name>
    <dbReference type="NCBI Taxonomy" id="89059"/>
    <lineage>
        <taxon>Bacteria</taxon>
        <taxon>Bacillati</taxon>
        <taxon>Bacillota</taxon>
        <taxon>Bacilli</taxon>
        <taxon>Lactobacillales</taxon>
        <taxon>Lactobacillaceae</taxon>
        <taxon>Ligilactobacillus</taxon>
    </lineage>
</organism>